<dbReference type="PANTHER" id="PTHR12654:SF0">
    <property type="entry name" value="NON-LYSOSOMAL GLUCOSYLCERAMIDASE"/>
    <property type="match status" value="1"/>
</dbReference>
<dbReference type="Gene3D" id="1.50.10.10">
    <property type="match status" value="1"/>
</dbReference>
<evidence type="ECO:0000259" key="2">
    <source>
        <dbReference type="Pfam" id="PF12215"/>
    </source>
</evidence>
<gene>
    <name evidence="3" type="ordered locus">TUZN_1447</name>
</gene>
<dbReference type="KEGG" id="tuz:TUZN_1447"/>
<name>F2L1R4_THEU7</name>
<dbReference type="InterPro" id="IPR024462">
    <property type="entry name" value="GH116_N"/>
</dbReference>
<evidence type="ECO:0000259" key="1">
    <source>
        <dbReference type="Pfam" id="PF04685"/>
    </source>
</evidence>
<dbReference type="Pfam" id="PF12215">
    <property type="entry name" value="Glyco_hydr_116N"/>
    <property type="match status" value="1"/>
</dbReference>
<dbReference type="SUPFAM" id="SSF48208">
    <property type="entry name" value="Six-hairpin glycosidases"/>
    <property type="match status" value="1"/>
</dbReference>
<dbReference type="PANTHER" id="PTHR12654">
    <property type="entry name" value="BILE ACID BETA-GLUCOSIDASE-RELATED"/>
    <property type="match status" value="1"/>
</dbReference>
<dbReference type="InterPro" id="IPR012341">
    <property type="entry name" value="6hp_glycosidase-like_sf"/>
</dbReference>
<feature type="domain" description="Glycosyl-hydrolase family 116 catalytic region" evidence="1">
    <location>
        <begin position="576"/>
        <end position="785"/>
    </location>
</feature>
<dbReference type="HOGENOM" id="CLU_010759_0_0_2"/>
<proteinExistence type="predicted"/>
<reference key="2">
    <citation type="submission" date="2011-03" db="EMBL/GenBank/DDBJ databases">
        <title>Complete genome sequence of the thermoacidophilic crenarchaeon Thermoproteus uzoniensis 768-20.</title>
        <authorList>
            <person name="Mardanov A.V."/>
            <person name="Gumerov V.M."/>
            <person name="Beletsky A.V."/>
            <person name="Prokofeva M.I."/>
            <person name="Bonch-Osmolovskaya E.A."/>
            <person name="Ravin N.V."/>
            <person name="Skryabin K.G."/>
        </authorList>
    </citation>
    <scope>NUCLEOTIDE SEQUENCE</scope>
    <source>
        <strain>768-20</strain>
    </source>
</reference>
<organism evidence="3 4">
    <name type="scientific">Thermoproteus uzoniensis (strain 768-20)</name>
    <dbReference type="NCBI Taxonomy" id="999630"/>
    <lineage>
        <taxon>Archaea</taxon>
        <taxon>Thermoproteota</taxon>
        <taxon>Thermoprotei</taxon>
        <taxon>Thermoproteales</taxon>
        <taxon>Thermoproteaceae</taxon>
        <taxon>Thermoproteus</taxon>
    </lineage>
</organism>
<dbReference type="STRING" id="999630.TUZN_1447"/>
<dbReference type="InterPro" id="IPR006775">
    <property type="entry name" value="GH116_catalytic"/>
</dbReference>
<dbReference type="Pfam" id="PF04685">
    <property type="entry name" value="DUF608"/>
    <property type="match status" value="1"/>
</dbReference>
<evidence type="ECO:0000313" key="3">
    <source>
        <dbReference type="EMBL" id="AEA12920.1"/>
    </source>
</evidence>
<dbReference type="EMBL" id="CP002590">
    <property type="protein sequence ID" value="AEA12920.1"/>
    <property type="molecule type" value="Genomic_DNA"/>
</dbReference>
<evidence type="ECO:0008006" key="5">
    <source>
        <dbReference type="Google" id="ProtNLM"/>
    </source>
</evidence>
<protein>
    <recommendedName>
        <fullName evidence="5">Beta-glucosidase</fullName>
    </recommendedName>
</protein>
<dbReference type="Proteomes" id="UP000008138">
    <property type="component" value="Chromosome"/>
</dbReference>
<dbReference type="OrthoDB" id="40125at2157"/>
<accession>F2L1R4</accession>
<dbReference type="RefSeq" id="WP_013680255.1">
    <property type="nucleotide sequence ID" value="NC_015315.1"/>
</dbReference>
<keyword evidence="4" id="KW-1185">Reference proteome</keyword>
<dbReference type="eggNOG" id="arCOG03867">
    <property type="taxonomic scope" value="Archaea"/>
</dbReference>
<dbReference type="GeneID" id="10360973"/>
<dbReference type="AlphaFoldDB" id="F2L1R4"/>
<reference evidence="3 4" key="1">
    <citation type="journal article" date="2011" name="J. Bacteriol.">
        <title>Complete genome sequence of the thermoacidophilic crenarchaeon Thermoproteus uzoniensis 768-20.</title>
        <authorList>
            <person name="Mardanov A.V."/>
            <person name="Gumerov V.M."/>
            <person name="Beletsky A.V."/>
            <person name="Prokofeva M.I."/>
            <person name="Bonch-Osmolovskaya E.A."/>
            <person name="Ravin N.V."/>
            <person name="Skryabin K.G."/>
        </authorList>
    </citation>
    <scope>NUCLEOTIDE SEQUENCE [LARGE SCALE GENOMIC DNA]</scope>
    <source>
        <strain evidence="3 4">768-20</strain>
    </source>
</reference>
<dbReference type="InterPro" id="IPR008928">
    <property type="entry name" value="6-hairpin_glycosidase_sf"/>
</dbReference>
<feature type="domain" description="Glycosyl-hydrolase family 116 N-terminal" evidence="2">
    <location>
        <begin position="12"/>
        <end position="314"/>
    </location>
</feature>
<evidence type="ECO:0000313" key="4">
    <source>
        <dbReference type="Proteomes" id="UP000008138"/>
    </source>
</evidence>
<dbReference type="InterPro" id="IPR052566">
    <property type="entry name" value="Non-lysos_glucosylceramidase"/>
</dbReference>
<dbReference type="GO" id="GO:0008422">
    <property type="term" value="F:beta-glucosidase activity"/>
    <property type="evidence" value="ECO:0007669"/>
    <property type="project" value="TreeGrafter"/>
</dbReference>
<dbReference type="GO" id="GO:0005975">
    <property type="term" value="P:carbohydrate metabolic process"/>
    <property type="evidence" value="ECO:0007669"/>
    <property type="project" value="InterPro"/>
</dbReference>
<sequence length="892" mass="99796">MRYVYSNNIASGVALGGIGAGSVEIRADGLLHDWLIFNNGPWTTIDAHRKLYPLDEKGFLLAVRVDGGEGPLVRQLQSAGYILGGDPYKAPWLKPVKGVDYRGEPPLALLKYVDDLPVEIEAEFLSPFIPGDLKNSALPAFIAVVKFRNRSDKPLDVSLWAMLKSPFSKAVAKAKGDTVVLQDGGEPGDSPLRDGSMALAVRAGEVHAAVVRAPGYDEYGFQRYDDSLEMLQAWIDFRREGRVRGPAARSGDGLWAVVTAPLKLAPSEEKSVVLVLAWFFPNHVDQFGERLGHYYENFFSDAGSVARYVLDNFEYLYGKTKKFHDALYDVKGVESWIADLVASQLSTLVKISWLTKDGRFALWEALGDKYYGGPERNAFNTTDVIAYATPALVSLFPELAVKYLVQHSAFALRRGTPEWVIYALAIPENRREFEKALEREPYLALDWQRLVEAVSRIVERTGKDPAGRIAHFLNKSIKGIDGYHMIDLMPKYVLMAYATAKWTGNAELLRNLWDVLDGAVDSVAKAQSVEGLPYHTTPAGIEWMRAVQAIFKESASQISTAVVQLLSQRAVLMGFQTFDTWAFYGVSSYVLFLWAAALKAMVEGAKLTGRSPEKYAELLRRAFEGLERLWNGEYFDLWWDPVTGERDRASMAAQLFGQLLAHVADLGYLSDKQRVISALRAVAKYNLAPDEGLINGMYPDRRRPSFVGPTLYENFTRGPYLPTWQMDTPWTGVEYAVAGHMFYEGLVEEGTAVLKALHERYERGGHYWNHIEWGTHYMRPLSAWAVVMGMWGLRYDGFDKRLTLRPAVAPLRWVLAVGGSWGVLDWTGDAARLELAHGALKLRYLRLPKRPGSIKLDGKPLQFEIAEMDGAYEARLTQEIELASGQTLEIGF</sequence>